<evidence type="ECO:0000313" key="1">
    <source>
        <dbReference type="EMBL" id="NYD57549.1"/>
    </source>
</evidence>
<dbReference type="AlphaFoldDB" id="A0A7Y9JSA8"/>
<name>A0A7Y9JSA8_9ACTN</name>
<dbReference type="RefSeq" id="WP_179615296.1">
    <property type="nucleotide sequence ID" value="NZ_CP059163.1"/>
</dbReference>
<dbReference type="EMBL" id="JACCBE010000001">
    <property type="protein sequence ID" value="NYD57549.1"/>
    <property type="molecule type" value="Genomic_DNA"/>
</dbReference>
<accession>A0A7Y9JSA8</accession>
<proteinExistence type="predicted"/>
<gene>
    <name evidence="1" type="ORF">BKA08_001787</name>
</gene>
<dbReference type="Proteomes" id="UP000516957">
    <property type="component" value="Unassembled WGS sequence"/>
</dbReference>
<sequence length="93" mass="10362">MSLLHRAPAQTCPQCGHPRLGPVQRALEPLVWSQHCCHVLVDDPWSYYGDDECGCSGELHQPRLLAHFSALTHLGHLGHLGQLGHFGHQRREG</sequence>
<keyword evidence="2" id="KW-1185">Reference proteome</keyword>
<protein>
    <submittedName>
        <fullName evidence="1">Uncharacterized protein</fullName>
    </submittedName>
</protein>
<comment type="caution">
    <text evidence="1">The sequence shown here is derived from an EMBL/GenBank/DDBJ whole genome shotgun (WGS) entry which is preliminary data.</text>
</comment>
<evidence type="ECO:0000313" key="2">
    <source>
        <dbReference type="Proteomes" id="UP000516957"/>
    </source>
</evidence>
<organism evidence="1 2">
    <name type="scientific">Nocardioides marinisabuli</name>
    <dbReference type="NCBI Taxonomy" id="419476"/>
    <lineage>
        <taxon>Bacteria</taxon>
        <taxon>Bacillati</taxon>
        <taxon>Actinomycetota</taxon>
        <taxon>Actinomycetes</taxon>
        <taxon>Propionibacteriales</taxon>
        <taxon>Nocardioidaceae</taxon>
        <taxon>Nocardioides</taxon>
    </lineage>
</organism>
<reference evidence="1 2" key="1">
    <citation type="submission" date="2020-07" db="EMBL/GenBank/DDBJ databases">
        <title>Sequencing the genomes of 1000 actinobacteria strains.</title>
        <authorList>
            <person name="Klenk H.-P."/>
        </authorList>
    </citation>
    <scope>NUCLEOTIDE SEQUENCE [LARGE SCALE GENOMIC DNA]</scope>
    <source>
        <strain evidence="1 2">DSM 18965</strain>
    </source>
</reference>